<accession>A0A645AMQ3</accession>
<evidence type="ECO:0000256" key="1">
    <source>
        <dbReference type="ARBA" id="ARBA00022801"/>
    </source>
</evidence>
<dbReference type="PANTHER" id="PTHR48081:SF8">
    <property type="entry name" value="ALPHA_BETA HYDROLASE FOLD-3 DOMAIN-CONTAINING PROTEIN-RELATED"/>
    <property type="match status" value="1"/>
</dbReference>
<dbReference type="EC" id="3.1.1.3" evidence="3"/>
<dbReference type="Pfam" id="PF07859">
    <property type="entry name" value="Abhydrolase_3"/>
    <property type="match status" value="1"/>
</dbReference>
<proteinExistence type="predicted"/>
<dbReference type="InterPro" id="IPR050300">
    <property type="entry name" value="GDXG_lipolytic_enzyme"/>
</dbReference>
<comment type="caution">
    <text evidence="3">The sequence shown here is derived from an EMBL/GenBank/DDBJ whole genome shotgun (WGS) entry which is preliminary data.</text>
</comment>
<dbReference type="InterPro" id="IPR029058">
    <property type="entry name" value="AB_hydrolase_fold"/>
</dbReference>
<dbReference type="SUPFAM" id="SSF53474">
    <property type="entry name" value="alpha/beta-Hydrolases"/>
    <property type="match status" value="1"/>
</dbReference>
<dbReference type="PANTHER" id="PTHR48081">
    <property type="entry name" value="AB HYDROLASE SUPERFAMILY PROTEIN C4A8.06C"/>
    <property type="match status" value="1"/>
</dbReference>
<gene>
    <name evidence="3" type="primary">lip2_1</name>
    <name evidence="3" type="ORF">SDC9_101207</name>
</gene>
<sequence>MKKSEHPRSAVLFLHGSDRNTARFCAGLALKADVTVAAPDLRVAPEAPWPAALEDALSAYNHLCTNADDLGVNPERIVPGGDGAGALLALALVRNEYETTGEKPAGLLLFYPFLAPEGENRGESWKRYGTEFGLDAEAVTAFVDDWIADAEDRKNVSPFRAGTEGVPPTLLVVAGCDVLRDQGLAFAAKLRQANVPVRIRRYNGAIHGFLTRPGLDVFFRQGVEDAASFLGGLPGGK</sequence>
<evidence type="ECO:0000259" key="2">
    <source>
        <dbReference type="Pfam" id="PF07859"/>
    </source>
</evidence>
<dbReference type="AlphaFoldDB" id="A0A645AMQ3"/>
<dbReference type="EMBL" id="VSSQ01014796">
    <property type="protein sequence ID" value="MPM54429.1"/>
    <property type="molecule type" value="Genomic_DNA"/>
</dbReference>
<evidence type="ECO:0000313" key="3">
    <source>
        <dbReference type="EMBL" id="MPM54429.1"/>
    </source>
</evidence>
<feature type="domain" description="Alpha/beta hydrolase fold-3" evidence="2">
    <location>
        <begin position="13"/>
        <end position="210"/>
    </location>
</feature>
<reference evidence="3" key="1">
    <citation type="submission" date="2019-08" db="EMBL/GenBank/DDBJ databases">
        <authorList>
            <person name="Kucharzyk K."/>
            <person name="Murdoch R.W."/>
            <person name="Higgins S."/>
            <person name="Loffler F."/>
        </authorList>
    </citation>
    <scope>NUCLEOTIDE SEQUENCE</scope>
</reference>
<dbReference type="Gene3D" id="3.40.50.1820">
    <property type="entry name" value="alpha/beta hydrolase"/>
    <property type="match status" value="1"/>
</dbReference>
<dbReference type="GO" id="GO:0004806">
    <property type="term" value="F:triacylglycerol lipase activity"/>
    <property type="evidence" value="ECO:0007669"/>
    <property type="project" value="UniProtKB-EC"/>
</dbReference>
<organism evidence="3">
    <name type="scientific">bioreactor metagenome</name>
    <dbReference type="NCBI Taxonomy" id="1076179"/>
    <lineage>
        <taxon>unclassified sequences</taxon>
        <taxon>metagenomes</taxon>
        <taxon>ecological metagenomes</taxon>
    </lineage>
</organism>
<dbReference type="InterPro" id="IPR013094">
    <property type="entry name" value="AB_hydrolase_3"/>
</dbReference>
<protein>
    <submittedName>
        <fullName evidence="3">Lipase 2</fullName>
        <ecNumber evidence="3">3.1.1.3</ecNumber>
    </submittedName>
</protein>
<keyword evidence="1 3" id="KW-0378">Hydrolase</keyword>
<name>A0A645AMQ3_9ZZZZ</name>